<keyword evidence="1" id="KW-0472">Membrane</keyword>
<reference evidence="2 3" key="1">
    <citation type="submission" date="2019-03" db="EMBL/GenBank/DDBJ databases">
        <title>Genomic Encyclopedia of Type Strains, Phase IV (KMG-IV): sequencing the most valuable type-strain genomes for metagenomic binning, comparative biology and taxonomic classification.</title>
        <authorList>
            <person name="Goeker M."/>
        </authorList>
    </citation>
    <scope>NUCLEOTIDE SEQUENCE [LARGE SCALE GENOMIC DNA]</scope>
    <source>
        <strain evidence="2 3">DSM 100048</strain>
    </source>
</reference>
<gene>
    <name evidence="2" type="ORF">EV686_102457</name>
</gene>
<accession>A0A4R3VDK1</accession>
<dbReference type="NCBIfam" id="TIGR03082">
    <property type="entry name" value="Gneg_AbrB_dup"/>
    <property type="match status" value="2"/>
</dbReference>
<keyword evidence="3" id="KW-1185">Reference proteome</keyword>
<feature type="transmembrane region" description="Helical" evidence="1">
    <location>
        <begin position="261"/>
        <end position="284"/>
    </location>
</feature>
<dbReference type="Proteomes" id="UP000294692">
    <property type="component" value="Unassembled WGS sequence"/>
</dbReference>
<comment type="caution">
    <text evidence="2">The sequence shown here is derived from an EMBL/GenBank/DDBJ whole genome shotgun (WGS) entry which is preliminary data.</text>
</comment>
<keyword evidence="1" id="KW-0812">Transmembrane</keyword>
<dbReference type="InterPro" id="IPR017516">
    <property type="entry name" value="AbrB_dup"/>
</dbReference>
<feature type="transmembrane region" description="Helical" evidence="1">
    <location>
        <begin position="315"/>
        <end position="339"/>
    </location>
</feature>
<evidence type="ECO:0008006" key="4">
    <source>
        <dbReference type="Google" id="ProtNLM"/>
    </source>
</evidence>
<feature type="transmembrane region" description="Helical" evidence="1">
    <location>
        <begin position="180"/>
        <end position="199"/>
    </location>
</feature>
<organism evidence="2 3">
    <name type="scientific">Paracandidimonas soli</name>
    <dbReference type="NCBI Taxonomy" id="1917182"/>
    <lineage>
        <taxon>Bacteria</taxon>
        <taxon>Pseudomonadati</taxon>
        <taxon>Pseudomonadota</taxon>
        <taxon>Betaproteobacteria</taxon>
        <taxon>Burkholderiales</taxon>
        <taxon>Alcaligenaceae</taxon>
        <taxon>Paracandidimonas</taxon>
    </lineage>
</organism>
<feature type="transmembrane region" description="Helical" evidence="1">
    <location>
        <begin position="82"/>
        <end position="103"/>
    </location>
</feature>
<feature type="transmembrane region" description="Helical" evidence="1">
    <location>
        <begin position="148"/>
        <end position="168"/>
    </location>
</feature>
<proteinExistence type="predicted"/>
<dbReference type="OrthoDB" id="8527964at2"/>
<dbReference type="PIRSF" id="PIRSF038991">
    <property type="entry name" value="Protein_AbrB"/>
    <property type="match status" value="1"/>
</dbReference>
<dbReference type="PANTHER" id="PTHR38457">
    <property type="entry name" value="REGULATOR ABRB-RELATED"/>
    <property type="match status" value="1"/>
</dbReference>
<keyword evidence="1" id="KW-1133">Transmembrane helix</keyword>
<protein>
    <recommendedName>
        <fullName evidence="4">AbrB family transcriptional regulator</fullName>
    </recommendedName>
</protein>
<evidence type="ECO:0000313" key="2">
    <source>
        <dbReference type="EMBL" id="TCV01744.1"/>
    </source>
</evidence>
<sequence length="353" mass="38202">MNIVRRFLLGLAIALAGAGIAKLLSFPLPWLLGPLLATAATRMSGLRSFCPRMVRNAGQWVIGISLGLYFTPEVARHVIDNAWLIFAGVLHALFLGSLGCWVMHRYAGLDAKSAWFAAAIGGASEMTTQAERYGAQADRVATAHSLRVLLVVVLVPFFFQWWMGAQMVPRAYATLSEIDAHLGAVALFVLGSCATVFLFRKLRVPSAWVLGPMTFTLLLSTQEIRVFSALPQGVLIAGQLMIGWSLGDRYRPDFFRTAPRLLGIVTAFTVVMLLLSAGVAWILARLSGASLPVMLLGMAPGGIAEMTITAKALGLAVPLVTAMQVVRMIVVVLLTTPIYRCAHAWARKRRVTA</sequence>
<dbReference type="GO" id="GO:0016020">
    <property type="term" value="C:membrane"/>
    <property type="evidence" value="ECO:0007669"/>
    <property type="project" value="InterPro"/>
</dbReference>
<dbReference type="EMBL" id="SMBX01000002">
    <property type="protein sequence ID" value="TCV01744.1"/>
    <property type="molecule type" value="Genomic_DNA"/>
</dbReference>
<dbReference type="AlphaFoldDB" id="A0A4R3VDK1"/>
<evidence type="ECO:0000256" key="1">
    <source>
        <dbReference type="SAM" id="Phobius"/>
    </source>
</evidence>
<evidence type="ECO:0000313" key="3">
    <source>
        <dbReference type="Proteomes" id="UP000294692"/>
    </source>
</evidence>
<dbReference type="GO" id="GO:0010468">
    <property type="term" value="P:regulation of gene expression"/>
    <property type="evidence" value="ECO:0007669"/>
    <property type="project" value="InterPro"/>
</dbReference>
<dbReference type="InterPro" id="IPR007820">
    <property type="entry name" value="AbrB_fam"/>
</dbReference>
<dbReference type="RefSeq" id="WP_132474520.1">
    <property type="nucleotide sequence ID" value="NZ_JBEBWM010000010.1"/>
</dbReference>
<name>A0A4R3VDK1_9BURK</name>
<dbReference type="Pfam" id="PF05145">
    <property type="entry name" value="AbrB"/>
    <property type="match status" value="1"/>
</dbReference>
<dbReference type="PANTHER" id="PTHR38457:SF1">
    <property type="entry name" value="REGULATOR ABRB-RELATED"/>
    <property type="match status" value="1"/>
</dbReference>